<feature type="transmembrane region" description="Helical" evidence="1">
    <location>
        <begin position="374"/>
        <end position="392"/>
    </location>
</feature>
<dbReference type="EMBL" id="AP026866">
    <property type="protein sequence ID" value="BDS08634.1"/>
    <property type="molecule type" value="Genomic_DNA"/>
</dbReference>
<evidence type="ECO:0008006" key="3">
    <source>
        <dbReference type="Google" id="ProtNLM"/>
    </source>
</evidence>
<accession>A0AAT9FRK3</accession>
<dbReference type="PANTHER" id="PTHR20992:SF9">
    <property type="entry name" value="AT15442P-RELATED"/>
    <property type="match status" value="1"/>
</dbReference>
<keyword evidence="1" id="KW-0472">Membrane</keyword>
<dbReference type="InterPro" id="IPR014729">
    <property type="entry name" value="Rossmann-like_a/b/a_fold"/>
</dbReference>
<dbReference type="Gene3D" id="3.40.50.620">
    <property type="entry name" value="HUPs"/>
    <property type="match status" value="2"/>
</dbReference>
<sequence length="618" mass="65805">MLLLLRKHTEAAAMTRWGVRIARALGSPLNILWLEHGGTEQQASDLTWSPWGSTLLEKDPQWTHIEDALTDCGAMEINLCRVNCLSRHETALSVERRMSPDLMVVGRHDSARDGSMTGKLAREILDDAHCAVLVLRLGSFNIEENTSPSILVPCAGGSHSRFGMRLAAKMAGNDATAFYVESDTDDLSLEVGREHLNRAVARAGVSTSQINPKVALSDSVSDAIKTEIKSGQYGLLLIGAAGGGTLRRKLFGTVPERLMKGDEGMSVGVIRAARPMGHRVREKMGQLLSLNVPQLERDERILLFTEIEGKARWSFDFAVLMILATAIAGLGLLADSAAVVIGAMLVAPLMTPLLGGGLAVVQGNWPLWRQCQKAVVLGFLSALLIGVALGFGARSIGMGLTGELMARGEPTLLDLGVAFISGIAASYCLARPKLSSALAGVAIAAALVPPIATTGICLALNEQHTAKGAALLFGTNVVAIVLGSSLNFLLAGVRGKKDAAQLWAQRLAIVLALICAGLTVPLASVLISKASKTSPIEKTLTEILQDKDLPQAGDYRLISAKLNRKGNSGGWVEIHLEGPDFPPPALAKRIQTAVHERRGKGVKTRIRMSLIRDVNLSE</sequence>
<keyword evidence="1" id="KW-1133">Transmembrane helix</keyword>
<dbReference type="KEGG" id="osu:NT6N_36740"/>
<keyword evidence="1" id="KW-0812">Transmembrane</keyword>
<evidence type="ECO:0000256" key="1">
    <source>
        <dbReference type="SAM" id="Phobius"/>
    </source>
</evidence>
<feature type="transmembrane region" description="Helical" evidence="1">
    <location>
        <begin position="437"/>
        <end position="461"/>
    </location>
</feature>
<evidence type="ECO:0000313" key="2">
    <source>
        <dbReference type="EMBL" id="BDS08634.1"/>
    </source>
</evidence>
<dbReference type="PANTHER" id="PTHR20992">
    <property type="entry name" value="AT15442P-RELATED"/>
    <property type="match status" value="1"/>
</dbReference>
<gene>
    <name evidence="2" type="ORF">NT6N_36740</name>
</gene>
<dbReference type="InterPro" id="IPR005240">
    <property type="entry name" value="DUF389"/>
</dbReference>
<reference evidence="2" key="1">
    <citation type="submission" date="2024-07" db="EMBL/GenBank/DDBJ databases">
        <title>Complete genome sequence of Verrucomicrobiaceae bacterium NT6N.</title>
        <authorList>
            <person name="Huang C."/>
            <person name="Takami H."/>
            <person name="Hamasaki K."/>
        </authorList>
    </citation>
    <scope>NUCLEOTIDE SEQUENCE</scope>
    <source>
        <strain evidence="2">NT6N</strain>
    </source>
</reference>
<feature type="transmembrane region" description="Helical" evidence="1">
    <location>
        <begin position="473"/>
        <end position="495"/>
    </location>
</feature>
<dbReference type="SUPFAM" id="SSF52402">
    <property type="entry name" value="Adenine nucleotide alpha hydrolases-like"/>
    <property type="match status" value="1"/>
</dbReference>
<feature type="transmembrane region" description="Helical" evidence="1">
    <location>
        <begin position="340"/>
        <end position="362"/>
    </location>
</feature>
<feature type="transmembrane region" description="Helical" evidence="1">
    <location>
        <begin position="313"/>
        <end position="334"/>
    </location>
</feature>
<feature type="transmembrane region" description="Helical" evidence="1">
    <location>
        <begin position="412"/>
        <end position="430"/>
    </location>
</feature>
<dbReference type="Pfam" id="PF04087">
    <property type="entry name" value="DUF389"/>
    <property type="match status" value="1"/>
</dbReference>
<name>A0AAT9FRK3_9BACT</name>
<organism evidence="2">
    <name type="scientific">Oceaniferula spumae</name>
    <dbReference type="NCBI Taxonomy" id="2979115"/>
    <lineage>
        <taxon>Bacteria</taxon>
        <taxon>Pseudomonadati</taxon>
        <taxon>Verrucomicrobiota</taxon>
        <taxon>Verrucomicrobiia</taxon>
        <taxon>Verrucomicrobiales</taxon>
        <taxon>Verrucomicrobiaceae</taxon>
        <taxon>Oceaniferula</taxon>
    </lineage>
</organism>
<feature type="transmembrane region" description="Helical" evidence="1">
    <location>
        <begin position="507"/>
        <end position="527"/>
    </location>
</feature>
<dbReference type="AlphaFoldDB" id="A0AAT9FRK3"/>
<protein>
    <recommendedName>
        <fullName evidence="3">DUF389 domain-containing protein</fullName>
    </recommendedName>
</protein>
<proteinExistence type="predicted"/>